<comment type="caution">
    <text evidence="2">The sequence shown here is derived from an EMBL/GenBank/DDBJ whole genome shotgun (WGS) entry which is preliminary data.</text>
</comment>
<proteinExistence type="predicted"/>
<accession>A0A8T0PCA5</accession>
<organism evidence="2 3">
    <name type="scientific">Panicum virgatum</name>
    <name type="common">Blackwell switchgrass</name>
    <dbReference type="NCBI Taxonomy" id="38727"/>
    <lineage>
        <taxon>Eukaryota</taxon>
        <taxon>Viridiplantae</taxon>
        <taxon>Streptophyta</taxon>
        <taxon>Embryophyta</taxon>
        <taxon>Tracheophyta</taxon>
        <taxon>Spermatophyta</taxon>
        <taxon>Magnoliopsida</taxon>
        <taxon>Liliopsida</taxon>
        <taxon>Poales</taxon>
        <taxon>Poaceae</taxon>
        <taxon>PACMAD clade</taxon>
        <taxon>Panicoideae</taxon>
        <taxon>Panicodae</taxon>
        <taxon>Paniceae</taxon>
        <taxon>Panicinae</taxon>
        <taxon>Panicum</taxon>
        <taxon>Panicum sect. Hiantes</taxon>
    </lineage>
</organism>
<feature type="compositionally biased region" description="Pro residues" evidence="1">
    <location>
        <begin position="37"/>
        <end position="46"/>
    </location>
</feature>
<feature type="region of interest" description="Disordered" evidence="1">
    <location>
        <begin position="16"/>
        <end position="55"/>
    </location>
</feature>
<protein>
    <submittedName>
        <fullName evidence="2">Uncharacterized protein</fullName>
    </submittedName>
</protein>
<evidence type="ECO:0000313" key="3">
    <source>
        <dbReference type="Proteomes" id="UP000823388"/>
    </source>
</evidence>
<keyword evidence="3" id="KW-1185">Reference proteome</keyword>
<reference evidence="2" key="1">
    <citation type="submission" date="2020-05" db="EMBL/GenBank/DDBJ databases">
        <title>WGS assembly of Panicum virgatum.</title>
        <authorList>
            <person name="Lovell J.T."/>
            <person name="Jenkins J."/>
            <person name="Shu S."/>
            <person name="Juenger T.E."/>
            <person name="Schmutz J."/>
        </authorList>
    </citation>
    <scope>NUCLEOTIDE SEQUENCE</scope>
    <source>
        <strain evidence="2">AP13</strain>
    </source>
</reference>
<evidence type="ECO:0000313" key="2">
    <source>
        <dbReference type="EMBL" id="KAG2558575.1"/>
    </source>
</evidence>
<sequence>MCEQSWWRRRIEGGAAPWSTPLASRGRMQARMVSETYPPPPPPPPPPRERRASEMHQMRNYAVVVMRRFISGVEEVVSRALNGGGCSE</sequence>
<dbReference type="EMBL" id="CM029052">
    <property type="protein sequence ID" value="KAG2558575.1"/>
    <property type="molecule type" value="Genomic_DNA"/>
</dbReference>
<gene>
    <name evidence="2" type="ORF">PVAP13_8NG275801</name>
</gene>
<dbReference type="Proteomes" id="UP000823388">
    <property type="component" value="Chromosome 8N"/>
</dbReference>
<dbReference type="AlphaFoldDB" id="A0A8T0PCA5"/>
<name>A0A8T0PCA5_PANVG</name>
<evidence type="ECO:0000256" key="1">
    <source>
        <dbReference type="SAM" id="MobiDB-lite"/>
    </source>
</evidence>